<organism evidence="2 3">
    <name type="scientific">Hymenobacter endophyticus</name>
    <dbReference type="NCBI Taxonomy" id="3076335"/>
    <lineage>
        <taxon>Bacteria</taxon>
        <taxon>Pseudomonadati</taxon>
        <taxon>Bacteroidota</taxon>
        <taxon>Cytophagia</taxon>
        <taxon>Cytophagales</taxon>
        <taxon>Hymenobacteraceae</taxon>
        <taxon>Hymenobacter</taxon>
    </lineage>
</organism>
<keyword evidence="1" id="KW-0732">Signal</keyword>
<sequence length="155" mass="17111">MKHFLPLILLLAGCEQAAVPARTPAARATTANQYAQETSTDSYMRGYSKMDQCLWGNGTCAVGASADMTARTEGPSLRTPRVRLTLRQQRLDVQFLTPFDPSVRAVTIRPTEEFFIDQPETDALGASAIKILHGAYAIDRNMGQYGGLHFRVQVY</sequence>
<accession>A0ABU3TM75</accession>
<comment type="caution">
    <text evidence="2">The sequence shown here is derived from an EMBL/GenBank/DDBJ whole genome shotgun (WGS) entry which is preliminary data.</text>
</comment>
<name>A0ABU3TM75_9BACT</name>
<dbReference type="EMBL" id="JAWDJT010000015">
    <property type="protein sequence ID" value="MDU0372432.1"/>
    <property type="molecule type" value="Genomic_DNA"/>
</dbReference>
<keyword evidence="3" id="KW-1185">Reference proteome</keyword>
<dbReference type="Proteomes" id="UP001250698">
    <property type="component" value="Unassembled WGS sequence"/>
</dbReference>
<evidence type="ECO:0000313" key="3">
    <source>
        <dbReference type="Proteomes" id="UP001250698"/>
    </source>
</evidence>
<reference evidence="2 3" key="1">
    <citation type="submission" date="2023-10" db="EMBL/GenBank/DDBJ databases">
        <title>Hymenobacter endophyticus sp. nov., an isolate from the leaf tissues of wheat.</title>
        <authorList>
            <person name="Dai Y."/>
        </authorList>
    </citation>
    <scope>NUCLEOTIDE SEQUENCE [LARGE SCALE GENOMIC DNA]</scope>
    <source>
        <strain evidence="2 3">ZK17L-C2</strain>
    </source>
</reference>
<feature type="chain" id="PRO_5045529155" description="Lipoprotein" evidence="1">
    <location>
        <begin position="18"/>
        <end position="155"/>
    </location>
</feature>
<feature type="signal peptide" evidence="1">
    <location>
        <begin position="1"/>
        <end position="17"/>
    </location>
</feature>
<evidence type="ECO:0000313" key="2">
    <source>
        <dbReference type="EMBL" id="MDU0372432.1"/>
    </source>
</evidence>
<evidence type="ECO:0008006" key="4">
    <source>
        <dbReference type="Google" id="ProtNLM"/>
    </source>
</evidence>
<protein>
    <recommendedName>
        <fullName evidence="4">Lipoprotein</fullName>
    </recommendedName>
</protein>
<proteinExistence type="predicted"/>
<dbReference type="RefSeq" id="WP_315999795.1">
    <property type="nucleotide sequence ID" value="NZ_JAWDJT010000015.1"/>
</dbReference>
<gene>
    <name evidence="2" type="ORF">ROI90_18635</name>
</gene>
<evidence type="ECO:0000256" key="1">
    <source>
        <dbReference type="SAM" id="SignalP"/>
    </source>
</evidence>